<sequence length="54" mass="6245">MIINDYLQISFYFITLLLFAKPLGVYMANVYENCPVLINRCFAPIELALPFGRD</sequence>
<proteinExistence type="predicted"/>
<keyword evidence="1" id="KW-1133">Transmembrane helix</keyword>
<reference evidence="2 3" key="1">
    <citation type="journal article" date="2013" name="Genome Announc.">
        <title>Draft Genome Sequence of the Methanotrophic Gammaproteobacterium Methyloglobulus morosus DSM 22980 Strain KoM1.</title>
        <authorList>
            <person name="Poehlein A."/>
            <person name="Deutzmann J.S."/>
            <person name="Daniel R."/>
            <person name="Simeonova D.D."/>
        </authorList>
    </citation>
    <scope>NUCLEOTIDE SEQUENCE [LARGE SCALE GENOMIC DNA]</scope>
    <source>
        <strain evidence="2 3">KoM1</strain>
    </source>
</reference>
<evidence type="ECO:0000256" key="1">
    <source>
        <dbReference type="SAM" id="Phobius"/>
    </source>
</evidence>
<feature type="transmembrane region" description="Helical" evidence="1">
    <location>
        <begin position="12"/>
        <end position="31"/>
    </location>
</feature>
<dbReference type="STRING" id="1116472.MGMO_115c00340"/>
<name>V5BTQ1_9GAMM</name>
<dbReference type="EMBL" id="AYLO01000108">
    <property type="protein sequence ID" value="ESS71249.1"/>
    <property type="molecule type" value="Genomic_DNA"/>
</dbReference>
<keyword evidence="1" id="KW-0812">Transmembrane</keyword>
<evidence type="ECO:0000313" key="2">
    <source>
        <dbReference type="EMBL" id="ESS71249.1"/>
    </source>
</evidence>
<dbReference type="AlphaFoldDB" id="V5BTQ1"/>
<keyword evidence="1" id="KW-0472">Membrane</keyword>
<gene>
    <name evidence="2" type="ORF">MGMO_115c00340</name>
</gene>
<accession>V5BTQ1</accession>
<protein>
    <submittedName>
        <fullName evidence="2">Uncharacterized protein</fullName>
    </submittedName>
</protein>
<keyword evidence="3" id="KW-1185">Reference proteome</keyword>
<dbReference type="RefSeq" id="WP_023495713.1">
    <property type="nucleotide sequence ID" value="NZ_AYLO01000108.1"/>
</dbReference>
<comment type="caution">
    <text evidence="2">The sequence shown here is derived from an EMBL/GenBank/DDBJ whole genome shotgun (WGS) entry which is preliminary data.</text>
</comment>
<dbReference type="Proteomes" id="UP000017842">
    <property type="component" value="Unassembled WGS sequence"/>
</dbReference>
<evidence type="ECO:0000313" key="3">
    <source>
        <dbReference type="Proteomes" id="UP000017842"/>
    </source>
</evidence>
<organism evidence="2 3">
    <name type="scientific">Methyloglobulus morosus KoM1</name>
    <dbReference type="NCBI Taxonomy" id="1116472"/>
    <lineage>
        <taxon>Bacteria</taxon>
        <taxon>Pseudomonadati</taxon>
        <taxon>Pseudomonadota</taxon>
        <taxon>Gammaproteobacteria</taxon>
        <taxon>Methylococcales</taxon>
        <taxon>Methylococcaceae</taxon>
        <taxon>Methyloglobulus</taxon>
    </lineage>
</organism>